<organism evidence="2 3">
    <name type="scientific">Rhizoctonia solani</name>
    <dbReference type="NCBI Taxonomy" id="456999"/>
    <lineage>
        <taxon>Eukaryota</taxon>
        <taxon>Fungi</taxon>
        <taxon>Dikarya</taxon>
        <taxon>Basidiomycota</taxon>
        <taxon>Agaricomycotina</taxon>
        <taxon>Agaricomycetes</taxon>
        <taxon>Cantharellales</taxon>
        <taxon>Ceratobasidiaceae</taxon>
        <taxon>Rhizoctonia</taxon>
    </lineage>
</organism>
<dbReference type="EMBL" id="JACYCF010000004">
    <property type="protein sequence ID" value="KAF8757925.1"/>
    <property type="molecule type" value="Genomic_DNA"/>
</dbReference>
<dbReference type="Proteomes" id="UP000614334">
    <property type="component" value="Unassembled WGS sequence"/>
</dbReference>
<gene>
    <name evidence="2" type="ORF">RHS01_03563</name>
</gene>
<proteinExistence type="predicted"/>
<reference evidence="2" key="1">
    <citation type="submission" date="2020-09" db="EMBL/GenBank/DDBJ databases">
        <title>Comparative genome analyses of four rice-infecting Rhizoctonia solani isolates reveal extensive enrichment of homogalacturonan modification genes.</title>
        <authorList>
            <person name="Lee D.-Y."/>
            <person name="Jeon J."/>
            <person name="Kim K.-T."/>
            <person name="Cheong K."/>
            <person name="Song H."/>
            <person name="Choi G."/>
            <person name="Ko J."/>
            <person name="Opiyo S.O."/>
            <person name="Zuo S."/>
            <person name="Madhav S."/>
            <person name="Lee Y.-H."/>
            <person name="Wang G.-L."/>
        </authorList>
    </citation>
    <scope>NUCLEOTIDE SEQUENCE</scope>
    <source>
        <strain evidence="2">AG1-IA B2</strain>
    </source>
</reference>
<feature type="region of interest" description="Disordered" evidence="1">
    <location>
        <begin position="65"/>
        <end position="100"/>
    </location>
</feature>
<accession>A0A8H7M751</accession>
<evidence type="ECO:0000313" key="3">
    <source>
        <dbReference type="Proteomes" id="UP000614334"/>
    </source>
</evidence>
<evidence type="ECO:0000313" key="2">
    <source>
        <dbReference type="EMBL" id="KAF8757925.1"/>
    </source>
</evidence>
<dbReference type="AlphaFoldDB" id="A0A8H7M751"/>
<sequence>MNPSNVPANVPEADQVADTLAREWREAEAALRMTKERMTDTKGTIPEYSVGKKVWLDGKNVELRNKLQQARPKTSRTVRGHREDLQSRVPPQATGNSEDS</sequence>
<evidence type="ECO:0000256" key="1">
    <source>
        <dbReference type="SAM" id="MobiDB-lite"/>
    </source>
</evidence>
<protein>
    <submittedName>
        <fullName evidence="2">Uncharacterized protein</fullName>
    </submittedName>
</protein>
<comment type="caution">
    <text evidence="2">The sequence shown here is derived from an EMBL/GenBank/DDBJ whole genome shotgun (WGS) entry which is preliminary data.</text>
</comment>
<name>A0A8H7M751_9AGAM</name>